<comment type="caution">
    <text evidence="3">The sequence shown here is derived from an EMBL/GenBank/DDBJ whole genome shotgun (WGS) entry which is preliminary data.</text>
</comment>
<gene>
    <name evidence="3" type="ORF">CRM22_001384</name>
</gene>
<evidence type="ECO:0000313" key="3">
    <source>
        <dbReference type="EMBL" id="TGZ73650.1"/>
    </source>
</evidence>
<reference evidence="3 4" key="1">
    <citation type="journal article" date="2019" name="BMC Genomics">
        <title>New insights from Opisthorchis felineus genome: update on genomics of the epidemiologically important liver flukes.</title>
        <authorList>
            <person name="Ershov N.I."/>
            <person name="Mordvinov V.A."/>
            <person name="Prokhortchouk E.B."/>
            <person name="Pakharukova M.Y."/>
            <person name="Gunbin K.V."/>
            <person name="Ustyantsev K."/>
            <person name="Genaev M.A."/>
            <person name="Blinov A.G."/>
            <person name="Mazur A."/>
            <person name="Boulygina E."/>
            <person name="Tsygankova S."/>
            <person name="Khrameeva E."/>
            <person name="Chekanov N."/>
            <person name="Fan G."/>
            <person name="Xiao A."/>
            <person name="Zhang H."/>
            <person name="Xu X."/>
            <person name="Yang H."/>
            <person name="Solovyev V."/>
            <person name="Lee S.M."/>
            <person name="Liu X."/>
            <person name="Afonnikov D.A."/>
            <person name="Skryabin K.G."/>
        </authorList>
    </citation>
    <scope>NUCLEOTIDE SEQUENCE [LARGE SCALE GENOMIC DNA]</scope>
    <source>
        <strain evidence="3">AK-0245</strain>
        <tissue evidence="3">Whole organism</tissue>
    </source>
</reference>
<proteinExistence type="predicted"/>
<feature type="repeat" description="ANK" evidence="1">
    <location>
        <begin position="925"/>
        <end position="959"/>
    </location>
</feature>
<organism evidence="3 4">
    <name type="scientific">Opisthorchis felineus</name>
    <dbReference type="NCBI Taxonomy" id="147828"/>
    <lineage>
        <taxon>Eukaryota</taxon>
        <taxon>Metazoa</taxon>
        <taxon>Spiralia</taxon>
        <taxon>Lophotrochozoa</taxon>
        <taxon>Platyhelminthes</taxon>
        <taxon>Trematoda</taxon>
        <taxon>Digenea</taxon>
        <taxon>Opisthorchiida</taxon>
        <taxon>Opisthorchiata</taxon>
        <taxon>Opisthorchiidae</taxon>
        <taxon>Opisthorchis</taxon>
    </lineage>
</organism>
<feature type="region of interest" description="Disordered" evidence="2">
    <location>
        <begin position="814"/>
        <end position="844"/>
    </location>
</feature>
<feature type="compositionally biased region" description="Basic residues" evidence="2">
    <location>
        <begin position="815"/>
        <end position="830"/>
    </location>
</feature>
<dbReference type="OrthoDB" id="10033229at2759"/>
<feature type="region of interest" description="Disordered" evidence="2">
    <location>
        <begin position="734"/>
        <end position="759"/>
    </location>
</feature>
<dbReference type="Proteomes" id="UP000308267">
    <property type="component" value="Unassembled WGS sequence"/>
</dbReference>
<feature type="compositionally biased region" description="Basic residues" evidence="2">
    <location>
        <begin position="678"/>
        <end position="690"/>
    </location>
</feature>
<dbReference type="Gene3D" id="1.25.40.20">
    <property type="entry name" value="Ankyrin repeat-containing domain"/>
    <property type="match status" value="1"/>
</dbReference>
<dbReference type="InterPro" id="IPR036770">
    <property type="entry name" value="Ankyrin_rpt-contain_sf"/>
</dbReference>
<dbReference type="InterPro" id="IPR026876">
    <property type="entry name" value="Fn3_assoc_repeat"/>
</dbReference>
<dbReference type="SUPFAM" id="SSF48403">
    <property type="entry name" value="Ankyrin repeat"/>
    <property type="match status" value="1"/>
</dbReference>
<feature type="region of interest" description="Disordered" evidence="2">
    <location>
        <begin position="198"/>
        <end position="220"/>
    </location>
</feature>
<dbReference type="PANTHER" id="PTHR16058:SF4">
    <property type="entry name" value="DOUBLE ZINC RIBBON AND ANKYRIN REPEAT-CONTAINING PROTEIN 1"/>
    <property type="match status" value="1"/>
</dbReference>
<dbReference type="PROSITE" id="PS50297">
    <property type="entry name" value="ANK_REP_REGION"/>
    <property type="match status" value="2"/>
</dbReference>
<dbReference type="PANTHER" id="PTHR16058">
    <property type="entry name" value="DOUBLE ZINC RIBBON AND ANKYRIN REPEAT-CONTAINING PROTEIN 1"/>
    <property type="match status" value="1"/>
</dbReference>
<dbReference type="PROSITE" id="PS50088">
    <property type="entry name" value="ANK_REPEAT"/>
    <property type="match status" value="2"/>
</dbReference>
<keyword evidence="1" id="KW-0040">ANK repeat</keyword>
<dbReference type="InterPro" id="IPR002110">
    <property type="entry name" value="Ankyrin_rpt"/>
</dbReference>
<protein>
    <submittedName>
        <fullName evidence="3">Uncharacterized protein</fullName>
    </submittedName>
</protein>
<dbReference type="EMBL" id="SJOL01002502">
    <property type="protein sequence ID" value="TGZ73650.1"/>
    <property type="molecule type" value="Genomic_DNA"/>
</dbReference>
<dbReference type="AlphaFoldDB" id="A0A4S2MAT6"/>
<evidence type="ECO:0000313" key="4">
    <source>
        <dbReference type="Proteomes" id="UP000308267"/>
    </source>
</evidence>
<feature type="compositionally biased region" description="Basic and acidic residues" evidence="2">
    <location>
        <begin position="135"/>
        <end position="150"/>
    </location>
</feature>
<dbReference type="SMART" id="SM00248">
    <property type="entry name" value="ANK"/>
    <property type="match status" value="2"/>
</dbReference>
<evidence type="ECO:0000256" key="2">
    <source>
        <dbReference type="SAM" id="MobiDB-lite"/>
    </source>
</evidence>
<evidence type="ECO:0000256" key="1">
    <source>
        <dbReference type="PROSITE-ProRule" id="PRU00023"/>
    </source>
</evidence>
<accession>A0A4S2MAT6</accession>
<feature type="compositionally biased region" description="Basic and acidic residues" evidence="2">
    <location>
        <begin position="156"/>
        <end position="175"/>
    </location>
</feature>
<feature type="repeat" description="ANK" evidence="1">
    <location>
        <begin position="891"/>
        <end position="923"/>
    </location>
</feature>
<sequence>MSAGAVRAPLIIPLRQPVPGVPKSHIDTNTRLEITSETPNVDIYFTINGNKPTIQKTDRELLKTGTYKFRTPFTLPAGTQIVRAIAFLPDTGSESNIVTKRFDVVKANVVEGDGNTPLPDDYGFLEDLKAIESHRKSHSSDGLKRAPSRDRVRKPPIHDVESSKTRSGKSTEPKVVKKVQNAKPTTITCTLPQVKDFDEGDVDISGSADSKGLGTSKRLRSSDGLIRPFDVALPRRPPVPNLPDPSVQFARLQRITDVLRCPHCLTARPATQAQNFCVHCGHPLPPLPTPLASDSGNTRLGHCSACGSNVPLNFPSCPVCENRLHPTPESEGAEKYRLCTVCGTLNPCNVTSCLTCEARVDSGRQNLVYSSRQTHPSRSPTLITSVLSDGFNSMRPENGAHFLRCPHCQRKNNPDARFCDRCGLETVGLLQTSHPRHVEKGFSPHWSDASCFPKEKYVSGVASIKHGYPPVGDGVQSYDNSMVPISAGQFSQCVRCGNKLTPDASFCSRCGSYLELPTRDPMWKSLTEPFLSNDSNQPVSNKPRHTVVSNVATQTVGLFFPSSADLRRKEMLQQPDATQSRERTPLLKAISPGRGFWRKQLDHIIAHLKVYTNNNPEFRVAIGEPRMGKLLSADLTEAGGCATVTLIYSLPQSNSNGTAAWNQRLNSANSNFSDAPRHGLHNQKLRRHSVRGAQESWTYSDGFSVRSEEDNESETNSSTLRDTRNISQQCLFRKHARQDDEDDAVTSLKPARQDVCSPSLDRTVSSDLEVENFEPFVTGKASDTHSQKKGTKVTSNAAAEVGSEVNWSNQLNGNRRVKSAKKSATSKRLKKSTEATPHHGEAGMALLRQSKLTTMDRNLIEDLSKPNDEAGTDNIRRLLEEGANPNCTDLDGKTPLMLAVHNRRVEAIPILIEAGAKPNSAGLSNGNTPLHEAVLSGFDGVELVDALLRCGASPKVKNKRQETPHSLALRMNCEPISRLFLVQMGQAELQKLTEETTRLNVKDAEVDNL</sequence>
<feature type="region of interest" description="Disordered" evidence="2">
    <location>
        <begin position="669"/>
        <end position="722"/>
    </location>
</feature>
<dbReference type="Pfam" id="PF12796">
    <property type="entry name" value="Ank_2"/>
    <property type="match status" value="1"/>
</dbReference>
<name>A0A4S2MAT6_OPIFE</name>
<keyword evidence="4" id="KW-1185">Reference proteome</keyword>
<dbReference type="Pfam" id="PF13287">
    <property type="entry name" value="Fn3_assoc"/>
    <property type="match status" value="1"/>
</dbReference>
<feature type="compositionally biased region" description="Basic and acidic residues" evidence="2">
    <location>
        <begin position="831"/>
        <end position="841"/>
    </location>
</feature>
<dbReference type="InterPro" id="IPR052481">
    <property type="entry name" value="DZAN1"/>
</dbReference>
<feature type="region of interest" description="Disordered" evidence="2">
    <location>
        <begin position="135"/>
        <end position="179"/>
    </location>
</feature>